<feature type="compositionally biased region" description="Polar residues" evidence="12">
    <location>
        <begin position="79"/>
        <end position="93"/>
    </location>
</feature>
<evidence type="ECO:0000313" key="14">
    <source>
        <dbReference type="EMBL" id="PKY42912.1"/>
    </source>
</evidence>
<dbReference type="CDD" id="cd13994">
    <property type="entry name" value="STKc_HAL4_like"/>
    <property type="match status" value="1"/>
</dbReference>
<dbReference type="EC" id="2.7.11.1" evidence="1"/>
<comment type="caution">
    <text evidence="14">The sequence shown here is derived from an EMBL/GenBank/DDBJ whole genome shotgun (WGS) entry which is preliminary data.</text>
</comment>
<evidence type="ECO:0000256" key="12">
    <source>
        <dbReference type="SAM" id="MobiDB-lite"/>
    </source>
</evidence>
<keyword evidence="4 10" id="KW-0547">Nucleotide-binding</keyword>
<evidence type="ECO:0000256" key="1">
    <source>
        <dbReference type="ARBA" id="ARBA00012513"/>
    </source>
</evidence>
<dbReference type="GO" id="GO:0030003">
    <property type="term" value="P:intracellular monoatomic cation homeostasis"/>
    <property type="evidence" value="ECO:0007669"/>
    <property type="project" value="TreeGrafter"/>
</dbReference>
<dbReference type="InterPro" id="IPR008271">
    <property type="entry name" value="Ser/Thr_kinase_AS"/>
</dbReference>
<evidence type="ECO:0000256" key="11">
    <source>
        <dbReference type="RuleBase" id="RU000304"/>
    </source>
</evidence>
<dbReference type="InterPro" id="IPR011009">
    <property type="entry name" value="Kinase-like_dom_sf"/>
</dbReference>
<evidence type="ECO:0000256" key="9">
    <source>
        <dbReference type="ARBA" id="ARBA00078109"/>
    </source>
</evidence>
<dbReference type="VEuPathDB" id="FungiDB:FUN_013838"/>
<evidence type="ECO:0000256" key="2">
    <source>
        <dbReference type="ARBA" id="ARBA00022527"/>
    </source>
</evidence>
<dbReference type="PANTHER" id="PTHR24343">
    <property type="entry name" value="SERINE/THREONINE KINASE"/>
    <property type="match status" value="1"/>
</dbReference>
<dbReference type="PROSITE" id="PS50011">
    <property type="entry name" value="PROTEIN_KINASE_DOM"/>
    <property type="match status" value="1"/>
</dbReference>
<comment type="similarity">
    <text evidence="11">Belongs to the protein kinase superfamily.</text>
</comment>
<keyword evidence="15" id="KW-1185">Reference proteome</keyword>
<name>A0A2I1G8I0_9GLOM</name>
<dbReference type="VEuPathDB" id="FungiDB:RhiirA1_416191"/>
<feature type="domain" description="Protein kinase" evidence="13">
    <location>
        <begin position="145"/>
        <end position="416"/>
    </location>
</feature>
<protein>
    <recommendedName>
        <fullName evidence="1">non-specific serine/threonine protein kinase</fullName>
        <ecNumber evidence="1">2.7.11.1</ecNumber>
    </recommendedName>
    <alternativeName>
        <fullName evidence="9">Halotolerance protein 4</fullName>
    </alternativeName>
</protein>
<keyword evidence="2 11" id="KW-0723">Serine/threonine-protein kinase</keyword>
<accession>A0A2I1G8I0</accession>
<keyword evidence="3" id="KW-0808">Transferase</keyword>
<sequence>MENTKQQKEQTVLPLLFVKAGKKLLLEVDHQQPGSKETKHEHDNHVKSSHHTSSKISATLQKMFHTDKGSDTESEKSENTNIQPGQTTSNTRFQKTEAGKHIHNLSYSKRTHRMQNFFKELGIHGQPAAVNDKHVHSQSLSEKYGKPQEVIGKGAFGIVRIAHKIEPRVPGEKLFAVKEFKRHHNEPSKKYIKRLTSEFCISSSLHHINVIDTLDLLQDTQGNYCEVMEYCSGGDLYSLIVTSGGGLEKDEGNCFFGQLINGVKYLHDNGVAHRDLKPENLILTFNGCLKITDFGNAECFRMAWETQPHLTRGICGSEPYIAPEEFKDELFDSRSVDIWACGIIYMSMMTSSLLWRVAIEKEDANFKAYLEAKKKNTFTAPFQCLTEGQRELISKIIEPDPKKRITIEQIITDSWFSSIYICHRQTTSTSDSSISSTSCSINAVNEQATAINKTSIANMV</sequence>
<dbReference type="SMART" id="SM00220">
    <property type="entry name" value="S_TKc"/>
    <property type="match status" value="1"/>
</dbReference>
<evidence type="ECO:0000256" key="8">
    <source>
        <dbReference type="ARBA" id="ARBA00048679"/>
    </source>
</evidence>
<evidence type="ECO:0000256" key="4">
    <source>
        <dbReference type="ARBA" id="ARBA00022741"/>
    </source>
</evidence>
<evidence type="ECO:0000256" key="5">
    <source>
        <dbReference type="ARBA" id="ARBA00022777"/>
    </source>
</evidence>
<dbReference type="AlphaFoldDB" id="A0A2I1G8I0"/>
<evidence type="ECO:0000313" key="15">
    <source>
        <dbReference type="Proteomes" id="UP000234323"/>
    </source>
</evidence>
<evidence type="ECO:0000256" key="3">
    <source>
        <dbReference type="ARBA" id="ARBA00022679"/>
    </source>
</evidence>
<feature type="binding site" evidence="10">
    <location>
        <position position="178"/>
    </location>
    <ligand>
        <name>ATP</name>
        <dbReference type="ChEBI" id="CHEBI:30616"/>
    </ligand>
</feature>
<dbReference type="PROSITE" id="PS00108">
    <property type="entry name" value="PROTEIN_KINASE_ST"/>
    <property type="match status" value="1"/>
</dbReference>
<dbReference type="GO" id="GO:0005524">
    <property type="term" value="F:ATP binding"/>
    <property type="evidence" value="ECO:0007669"/>
    <property type="project" value="UniProtKB-UniRule"/>
</dbReference>
<dbReference type="GO" id="GO:0005829">
    <property type="term" value="C:cytosol"/>
    <property type="evidence" value="ECO:0007669"/>
    <property type="project" value="TreeGrafter"/>
</dbReference>
<dbReference type="EMBL" id="LLXI01000225">
    <property type="protein sequence ID" value="PKY42912.1"/>
    <property type="molecule type" value="Genomic_DNA"/>
</dbReference>
<dbReference type="GO" id="GO:0004674">
    <property type="term" value="F:protein serine/threonine kinase activity"/>
    <property type="evidence" value="ECO:0007669"/>
    <property type="project" value="UniProtKB-KW"/>
</dbReference>
<organism evidence="14 15">
    <name type="scientific">Rhizophagus irregularis</name>
    <dbReference type="NCBI Taxonomy" id="588596"/>
    <lineage>
        <taxon>Eukaryota</taxon>
        <taxon>Fungi</taxon>
        <taxon>Fungi incertae sedis</taxon>
        <taxon>Mucoromycota</taxon>
        <taxon>Glomeromycotina</taxon>
        <taxon>Glomeromycetes</taxon>
        <taxon>Glomerales</taxon>
        <taxon>Glomeraceae</taxon>
        <taxon>Rhizophagus</taxon>
    </lineage>
</organism>
<evidence type="ECO:0000256" key="10">
    <source>
        <dbReference type="PROSITE-ProRule" id="PRU10141"/>
    </source>
</evidence>
<dbReference type="InterPro" id="IPR000719">
    <property type="entry name" value="Prot_kinase_dom"/>
</dbReference>
<keyword evidence="5 14" id="KW-0418">Kinase</keyword>
<feature type="compositionally biased region" description="Basic and acidic residues" evidence="12">
    <location>
        <begin position="29"/>
        <end position="46"/>
    </location>
</feature>
<feature type="region of interest" description="Disordered" evidence="12">
    <location>
        <begin position="29"/>
        <end position="95"/>
    </location>
</feature>
<dbReference type="InterPro" id="IPR017441">
    <property type="entry name" value="Protein_kinase_ATP_BS"/>
</dbReference>
<dbReference type="FunFam" id="1.10.510.10:FF:000183">
    <property type="entry name" value="Serine/threonine-protein kinase hal4"/>
    <property type="match status" value="1"/>
</dbReference>
<dbReference type="PROSITE" id="PS00107">
    <property type="entry name" value="PROTEIN_KINASE_ATP"/>
    <property type="match status" value="1"/>
</dbReference>
<evidence type="ECO:0000256" key="6">
    <source>
        <dbReference type="ARBA" id="ARBA00022840"/>
    </source>
</evidence>
<evidence type="ECO:0000256" key="7">
    <source>
        <dbReference type="ARBA" id="ARBA00047899"/>
    </source>
</evidence>
<dbReference type="Gene3D" id="1.10.510.10">
    <property type="entry name" value="Transferase(Phosphotransferase) domain 1"/>
    <property type="match status" value="1"/>
</dbReference>
<dbReference type="PANTHER" id="PTHR24343:SF558">
    <property type="entry name" value="PROTEIN KINASE DOMAIN-CONTAINING PROTEIN"/>
    <property type="match status" value="1"/>
</dbReference>
<dbReference type="SUPFAM" id="SSF56112">
    <property type="entry name" value="Protein kinase-like (PK-like)"/>
    <property type="match status" value="1"/>
</dbReference>
<feature type="compositionally biased region" description="Basic and acidic residues" evidence="12">
    <location>
        <begin position="64"/>
        <end position="78"/>
    </location>
</feature>
<dbReference type="Proteomes" id="UP000234323">
    <property type="component" value="Unassembled WGS sequence"/>
</dbReference>
<keyword evidence="6 10" id="KW-0067">ATP-binding</keyword>
<dbReference type="Pfam" id="PF00069">
    <property type="entry name" value="Pkinase"/>
    <property type="match status" value="1"/>
</dbReference>
<comment type="catalytic activity">
    <reaction evidence="8">
        <text>L-seryl-[protein] + ATP = O-phospho-L-seryl-[protein] + ADP + H(+)</text>
        <dbReference type="Rhea" id="RHEA:17989"/>
        <dbReference type="Rhea" id="RHEA-COMP:9863"/>
        <dbReference type="Rhea" id="RHEA-COMP:11604"/>
        <dbReference type="ChEBI" id="CHEBI:15378"/>
        <dbReference type="ChEBI" id="CHEBI:29999"/>
        <dbReference type="ChEBI" id="CHEBI:30616"/>
        <dbReference type="ChEBI" id="CHEBI:83421"/>
        <dbReference type="ChEBI" id="CHEBI:456216"/>
        <dbReference type="EC" id="2.7.11.1"/>
    </reaction>
</comment>
<reference evidence="14 15" key="1">
    <citation type="submission" date="2015-10" db="EMBL/GenBank/DDBJ databases">
        <title>Genome analyses suggest a sexual origin of heterokaryosis in a supposedly ancient asexual fungus.</title>
        <authorList>
            <person name="Ropars J."/>
            <person name="Sedzielewska K."/>
            <person name="Noel J."/>
            <person name="Charron P."/>
            <person name="Farinelli L."/>
            <person name="Marton T."/>
            <person name="Kruger M."/>
            <person name="Pelin A."/>
            <person name="Brachmann A."/>
            <person name="Corradi N."/>
        </authorList>
    </citation>
    <scope>NUCLEOTIDE SEQUENCE [LARGE SCALE GENOMIC DNA]</scope>
    <source>
        <strain evidence="14 15">A4</strain>
    </source>
</reference>
<evidence type="ECO:0000259" key="13">
    <source>
        <dbReference type="PROSITE" id="PS50011"/>
    </source>
</evidence>
<dbReference type="VEuPathDB" id="FungiDB:RhiirFUN_017248"/>
<proteinExistence type="inferred from homology"/>
<comment type="catalytic activity">
    <reaction evidence="7">
        <text>L-threonyl-[protein] + ATP = O-phospho-L-threonyl-[protein] + ADP + H(+)</text>
        <dbReference type="Rhea" id="RHEA:46608"/>
        <dbReference type="Rhea" id="RHEA-COMP:11060"/>
        <dbReference type="Rhea" id="RHEA-COMP:11605"/>
        <dbReference type="ChEBI" id="CHEBI:15378"/>
        <dbReference type="ChEBI" id="CHEBI:30013"/>
        <dbReference type="ChEBI" id="CHEBI:30616"/>
        <dbReference type="ChEBI" id="CHEBI:61977"/>
        <dbReference type="ChEBI" id="CHEBI:456216"/>
        <dbReference type="EC" id="2.7.11.1"/>
    </reaction>
</comment>
<gene>
    <name evidence="14" type="ORF">RhiirA4_507722</name>
</gene>